<dbReference type="InterPro" id="IPR008927">
    <property type="entry name" value="6-PGluconate_DH-like_C_sf"/>
</dbReference>
<dbReference type="InterPro" id="IPR036291">
    <property type="entry name" value="NAD(P)-bd_dom_sf"/>
</dbReference>
<dbReference type="GO" id="GO:0070403">
    <property type="term" value="F:NAD+ binding"/>
    <property type="evidence" value="ECO:0007669"/>
    <property type="project" value="TreeGrafter"/>
</dbReference>
<organism evidence="4 5">
    <name type="scientific">Actinoplanes siamensis</name>
    <dbReference type="NCBI Taxonomy" id="1223317"/>
    <lineage>
        <taxon>Bacteria</taxon>
        <taxon>Bacillati</taxon>
        <taxon>Actinomycetota</taxon>
        <taxon>Actinomycetes</taxon>
        <taxon>Micromonosporales</taxon>
        <taxon>Micromonosporaceae</taxon>
        <taxon>Actinoplanes</taxon>
    </lineage>
</organism>
<dbReference type="Proteomes" id="UP000629619">
    <property type="component" value="Unassembled WGS sequence"/>
</dbReference>
<feature type="domain" description="Prephenate/arogenate dehydrogenase" evidence="3">
    <location>
        <begin position="5"/>
        <end position="278"/>
    </location>
</feature>
<keyword evidence="5" id="KW-1185">Reference proteome</keyword>
<gene>
    <name evidence="4" type="ORF">Asi03nite_69010</name>
</gene>
<keyword evidence="2" id="KW-0560">Oxidoreductase</keyword>
<dbReference type="PANTHER" id="PTHR21363:SF0">
    <property type="entry name" value="PREPHENATE DEHYDROGENASE [NADP(+)]"/>
    <property type="match status" value="1"/>
</dbReference>
<proteinExistence type="inferred from homology"/>
<dbReference type="AlphaFoldDB" id="A0A919NEE2"/>
<comment type="similarity">
    <text evidence="1">Belongs to the prephenate/arogenate dehydrogenase family.</text>
</comment>
<dbReference type="GO" id="GO:0006571">
    <property type="term" value="P:tyrosine biosynthetic process"/>
    <property type="evidence" value="ECO:0007669"/>
    <property type="project" value="InterPro"/>
</dbReference>
<name>A0A919NEE2_9ACTN</name>
<dbReference type="InterPro" id="IPR003099">
    <property type="entry name" value="Prephen_DH"/>
</dbReference>
<accession>A0A919NEE2</accession>
<dbReference type="Pfam" id="PF20463">
    <property type="entry name" value="PDH_C"/>
    <property type="match status" value="1"/>
</dbReference>
<comment type="caution">
    <text evidence="4">The sequence shown here is derived from an EMBL/GenBank/DDBJ whole genome shotgun (WGS) entry which is preliminary data.</text>
</comment>
<dbReference type="InterPro" id="IPR046825">
    <property type="entry name" value="PDH_C"/>
</dbReference>
<dbReference type="GO" id="GO:0008977">
    <property type="term" value="F:prephenate dehydrogenase (NAD+) activity"/>
    <property type="evidence" value="ECO:0007669"/>
    <property type="project" value="InterPro"/>
</dbReference>
<dbReference type="Gene3D" id="3.40.50.720">
    <property type="entry name" value="NAD(P)-binding Rossmann-like Domain"/>
    <property type="match status" value="1"/>
</dbReference>
<evidence type="ECO:0000256" key="1">
    <source>
        <dbReference type="ARBA" id="ARBA00007964"/>
    </source>
</evidence>
<reference evidence="4" key="1">
    <citation type="submission" date="2021-01" db="EMBL/GenBank/DDBJ databases">
        <title>Whole genome shotgun sequence of Actinoplanes siamensis NBRC 109076.</title>
        <authorList>
            <person name="Komaki H."/>
            <person name="Tamura T."/>
        </authorList>
    </citation>
    <scope>NUCLEOTIDE SEQUENCE</scope>
    <source>
        <strain evidence="4">NBRC 109076</strain>
    </source>
</reference>
<dbReference type="PANTHER" id="PTHR21363">
    <property type="entry name" value="PREPHENATE DEHYDROGENASE"/>
    <property type="match status" value="1"/>
</dbReference>
<evidence type="ECO:0000259" key="3">
    <source>
        <dbReference type="PROSITE" id="PS51176"/>
    </source>
</evidence>
<dbReference type="Gene3D" id="1.10.3660.10">
    <property type="entry name" value="6-phosphogluconate dehydrogenase C-terminal like domain"/>
    <property type="match status" value="1"/>
</dbReference>
<protein>
    <recommendedName>
        <fullName evidence="3">Prephenate/arogenate dehydrogenase domain-containing protein</fullName>
    </recommendedName>
</protein>
<dbReference type="GO" id="GO:0004665">
    <property type="term" value="F:prephenate dehydrogenase (NADP+) activity"/>
    <property type="evidence" value="ECO:0007669"/>
    <property type="project" value="InterPro"/>
</dbReference>
<dbReference type="PROSITE" id="PS51176">
    <property type="entry name" value="PDH_ADH"/>
    <property type="match status" value="1"/>
</dbReference>
<dbReference type="RefSeq" id="WP_203684670.1">
    <property type="nucleotide sequence ID" value="NZ_BOMW01000082.1"/>
</dbReference>
<sequence length="292" mass="30043">MGDLRRAVVLGGAGAVGSMMKRLLQAAGATVQVADVAPDACLPGDVTTPSAALLAALTHADCVVVALHERIAVPAITALSPHLAPDAVLVETASVKQHLAAAVRTHVRGSALGINPLFAPDLSPSGRNLAAVVHRPGEGVGTVLDLLRATGTRVIVTDADEHDRAMAAVQVATHASLLAFGRAVSRLGVDAGRLGALATPPYATLMALLARIIGGEPAVYQEIQTLNGYGRAARAELADALRVLAADVEAGDDTAFGTGLKDIDAFLGEEAALAREHCARLFAVTREHTRRR</sequence>
<evidence type="ECO:0000256" key="2">
    <source>
        <dbReference type="ARBA" id="ARBA00023002"/>
    </source>
</evidence>
<dbReference type="EMBL" id="BOMW01000082">
    <property type="protein sequence ID" value="GIF09363.1"/>
    <property type="molecule type" value="Genomic_DNA"/>
</dbReference>
<evidence type="ECO:0000313" key="5">
    <source>
        <dbReference type="Proteomes" id="UP000629619"/>
    </source>
</evidence>
<dbReference type="SUPFAM" id="SSF48179">
    <property type="entry name" value="6-phosphogluconate dehydrogenase C-terminal domain-like"/>
    <property type="match status" value="1"/>
</dbReference>
<dbReference type="InterPro" id="IPR050812">
    <property type="entry name" value="Preph/Arog_dehydrog"/>
</dbReference>
<evidence type="ECO:0000313" key="4">
    <source>
        <dbReference type="EMBL" id="GIF09363.1"/>
    </source>
</evidence>
<dbReference type="SUPFAM" id="SSF51735">
    <property type="entry name" value="NAD(P)-binding Rossmann-fold domains"/>
    <property type="match status" value="1"/>
</dbReference>